<accession>A0A8B7D508</accession>
<dbReference type="AlphaFoldDB" id="A0A8B7D508"/>
<dbReference type="InterPro" id="IPR050942">
    <property type="entry name" value="F-box_BR-signaling"/>
</dbReference>
<dbReference type="OrthoDB" id="585457at2759"/>
<dbReference type="PANTHER" id="PTHR44259">
    <property type="entry name" value="OS07G0183000 PROTEIN-RELATED"/>
    <property type="match status" value="1"/>
</dbReference>
<dbReference type="Pfam" id="PF03478">
    <property type="entry name" value="Beta-prop_KIB1-4"/>
    <property type="match status" value="1"/>
</dbReference>
<protein>
    <submittedName>
        <fullName evidence="3">F-box/kelch-repeat protein At3g18720-like</fullName>
    </submittedName>
</protein>
<feature type="domain" description="KIB1-4 beta-propeller" evidence="1">
    <location>
        <begin position="55"/>
        <end position="211"/>
    </location>
</feature>
<evidence type="ECO:0000259" key="1">
    <source>
        <dbReference type="Pfam" id="PF03478"/>
    </source>
</evidence>
<reference evidence="2" key="1">
    <citation type="journal article" date="2019" name="Nat. Commun.">
        <title>Genome-wide association mapping of date palm fruit traits.</title>
        <authorList>
            <person name="Hazzouri K.M."/>
            <person name="Gros-Balthazard M."/>
            <person name="Flowers J.M."/>
            <person name="Copetti D."/>
            <person name="Lemansour A."/>
            <person name="Lebrun M."/>
            <person name="Masmoudi K."/>
            <person name="Ferrand S."/>
            <person name="Dhar M.I."/>
            <person name="Fresquez Z.A."/>
            <person name="Rosas U."/>
            <person name="Zhang J."/>
            <person name="Talag J."/>
            <person name="Lee S."/>
            <person name="Kudrna D."/>
            <person name="Powell R.F."/>
            <person name="Leitch I.J."/>
            <person name="Krueger R.R."/>
            <person name="Wing R.A."/>
            <person name="Amiri K.M.A."/>
            <person name="Purugganan M.D."/>
        </authorList>
    </citation>
    <scope>NUCLEOTIDE SEQUENCE [LARGE SCALE GENOMIC DNA]</scope>
    <source>
        <strain evidence="2">cv. Khalas</strain>
    </source>
</reference>
<keyword evidence="2" id="KW-1185">Reference proteome</keyword>
<dbReference type="PANTHER" id="PTHR44259:SF111">
    <property type="entry name" value="OS04G0167600 PROTEIN"/>
    <property type="match status" value="1"/>
</dbReference>
<sequence>MRPDILKLISDRLHHCFDYINFRMVCTPWRSAVPPKKFPPLLILPPEPDIGDLRFFDPADGVVHSLLLPEEARNKIFCGTSRGWLALMDEANQSTFLVNPFTPDRYLLPLTPQRVYFASHPRGAGSGHWISQRECISEIVMSASPNAGAECIVMARLRSCLQLVFCRLGDAVWTDVDTHYEVDGVAFCDGSFYALNRYGRILILELGPDGSVIFPQKKKKEA</sequence>
<reference evidence="3" key="2">
    <citation type="submission" date="2025-08" db="UniProtKB">
        <authorList>
            <consortium name="RefSeq"/>
        </authorList>
    </citation>
    <scope>IDENTIFICATION</scope>
    <source>
        <tissue evidence="3">Young leaves</tissue>
    </source>
</reference>
<dbReference type="InterPro" id="IPR005174">
    <property type="entry name" value="KIB1-4_b-propeller"/>
</dbReference>
<evidence type="ECO:0000313" key="2">
    <source>
        <dbReference type="Proteomes" id="UP000228380"/>
    </source>
</evidence>
<gene>
    <name evidence="3" type="primary">LOC103724000</name>
</gene>
<proteinExistence type="predicted"/>
<dbReference type="RefSeq" id="XP_008813340.2">
    <property type="nucleotide sequence ID" value="XM_008815118.2"/>
</dbReference>
<dbReference type="GeneID" id="103724000"/>
<name>A0A8B7D508_PHODC</name>
<organism evidence="2 3">
    <name type="scientific">Phoenix dactylifera</name>
    <name type="common">Date palm</name>
    <dbReference type="NCBI Taxonomy" id="42345"/>
    <lineage>
        <taxon>Eukaryota</taxon>
        <taxon>Viridiplantae</taxon>
        <taxon>Streptophyta</taxon>
        <taxon>Embryophyta</taxon>
        <taxon>Tracheophyta</taxon>
        <taxon>Spermatophyta</taxon>
        <taxon>Magnoliopsida</taxon>
        <taxon>Liliopsida</taxon>
        <taxon>Arecaceae</taxon>
        <taxon>Coryphoideae</taxon>
        <taxon>Phoeniceae</taxon>
        <taxon>Phoenix</taxon>
    </lineage>
</organism>
<evidence type="ECO:0000313" key="3">
    <source>
        <dbReference type="RefSeq" id="XP_008813340.2"/>
    </source>
</evidence>
<dbReference type="Proteomes" id="UP000228380">
    <property type="component" value="Chromosome 17"/>
</dbReference>
<dbReference type="KEGG" id="pda:103724000"/>